<dbReference type="FunFam" id="3.40.605.10:FF:000026">
    <property type="entry name" value="Aldehyde dehydrogenase, putative"/>
    <property type="match status" value="1"/>
</dbReference>
<comment type="similarity">
    <text evidence="1">Belongs to the aldehyde dehydrogenase family.</text>
</comment>
<evidence type="ECO:0000313" key="5">
    <source>
        <dbReference type="EMBL" id="CUJ88016.1"/>
    </source>
</evidence>
<proteinExistence type="inferred from homology"/>
<dbReference type="RefSeq" id="WP_058310042.1">
    <property type="nucleotide sequence ID" value="NZ_CYTW01000001.1"/>
</dbReference>
<keyword evidence="3" id="KW-0558">Oxidation</keyword>
<dbReference type="InterPro" id="IPR016160">
    <property type="entry name" value="Ald_DH_CS_CYS"/>
</dbReference>
<organism evidence="5 6">
    <name type="scientific">Shimia thalassica</name>
    <dbReference type="NCBI Taxonomy" id="1715693"/>
    <lineage>
        <taxon>Bacteria</taxon>
        <taxon>Pseudomonadati</taxon>
        <taxon>Pseudomonadota</taxon>
        <taxon>Alphaproteobacteria</taxon>
        <taxon>Rhodobacterales</taxon>
        <taxon>Roseobacteraceae</taxon>
    </lineage>
</organism>
<evidence type="ECO:0000256" key="1">
    <source>
        <dbReference type="ARBA" id="ARBA00009986"/>
    </source>
</evidence>
<dbReference type="EC" id="1.2.1.5" evidence="5"/>
<dbReference type="InterPro" id="IPR016163">
    <property type="entry name" value="Ald_DH_C"/>
</dbReference>
<dbReference type="PANTHER" id="PTHR11699">
    <property type="entry name" value="ALDEHYDE DEHYDROGENASE-RELATED"/>
    <property type="match status" value="1"/>
</dbReference>
<dbReference type="PROSITE" id="PS00070">
    <property type="entry name" value="ALDEHYDE_DEHYDR_CYS"/>
    <property type="match status" value="1"/>
</dbReference>
<keyword evidence="2 5" id="KW-0560">Oxidoreductase</keyword>
<dbReference type="GeneID" id="83879926"/>
<dbReference type="InterPro" id="IPR016162">
    <property type="entry name" value="Ald_DH_N"/>
</dbReference>
<dbReference type="AlphaFoldDB" id="A0A0N7M8I4"/>
<evidence type="ECO:0000256" key="2">
    <source>
        <dbReference type="ARBA" id="ARBA00023002"/>
    </source>
</evidence>
<gene>
    <name evidence="5" type="primary">puuC_2</name>
    <name evidence="5" type="ORF">PH7735_00856</name>
</gene>
<reference evidence="6" key="1">
    <citation type="submission" date="2015-09" db="EMBL/GenBank/DDBJ databases">
        <authorList>
            <person name="Rodrigo-Torres Lidia"/>
            <person name="Arahal R.David."/>
        </authorList>
    </citation>
    <scope>NUCLEOTIDE SEQUENCE [LARGE SCALE GENOMIC DNA]</scope>
    <source>
        <strain evidence="6">CECT 7735</strain>
    </source>
</reference>
<accession>A0A0N7M8I4</accession>
<sequence length="498" mass="53305">MLDYTNQDWKSRASELSFRGQAFIEGAFVNAVSGKTFDNINPATGEILNQVAECDAADIDLAVAAGRRAFEDGRWSRMAPEGRKAILLKLADLIRANLVEMALLDSLDMGKLITDAVTVDAPGSAHFFQWYAESIDKVYDEVAPTAPGDLALVRRVPLGVVGAVTPWNFPLDMATWKGAAALAAGNSVVLKPAEQSPLSALRLAELAAEAGVPDGVFNVVPGFGATAGQALGLHMDVDCLAFTGSTQIGKRFMEYSGQSNLKQVWPETGGKSPNLVFADCEDLDAAADMAAFGIFFNQGEVCSANSRLYVERSIKDQFVEKMIERAKGMQPGDPLDPASKMGAIVNERQTQGIMRFVEAGKETANLVAGGERVTVDGKGCFVQPTIFDGVTHDNPLARDEIFGPVLSVIAFDTEEEAVSMANDSIYGLAASVWTDNLSQACRVADNLHVGTVSVNTVDALSAQTPFGGMKQSGFGRDLSLHSLDKYTALKTTWIKYKP</sequence>
<keyword evidence="6" id="KW-1185">Reference proteome</keyword>
<dbReference type="FunFam" id="3.40.309.10:FF:000012">
    <property type="entry name" value="Betaine aldehyde dehydrogenase"/>
    <property type="match status" value="1"/>
</dbReference>
<name>A0A0N7M8I4_9RHOB</name>
<evidence type="ECO:0000313" key="6">
    <source>
        <dbReference type="Proteomes" id="UP000051870"/>
    </source>
</evidence>
<dbReference type="CDD" id="cd07112">
    <property type="entry name" value="ALDH_GABALDH-PuuC"/>
    <property type="match status" value="1"/>
</dbReference>
<dbReference type="SUPFAM" id="SSF53720">
    <property type="entry name" value="ALDH-like"/>
    <property type="match status" value="1"/>
</dbReference>
<dbReference type="InterPro" id="IPR015590">
    <property type="entry name" value="Aldehyde_DH_dom"/>
</dbReference>
<dbReference type="InterPro" id="IPR016161">
    <property type="entry name" value="Ald_DH/histidinol_DH"/>
</dbReference>
<dbReference type="Gene3D" id="3.40.605.10">
    <property type="entry name" value="Aldehyde Dehydrogenase, Chain A, domain 1"/>
    <property type="match status" value="1"/>
</dbReference>
<dbReference type="GO" id="GO:0004030">
    <property type="term" value="F:aldehyde dehydrogenase [NAD(P)+] activity"/>
    <property type="evidence" value="ECO:0007669"/>
    <property type="project" value="UniProtKB-EC"/>
</dbReference>
<dbReference type="FunFam" id="3.40.605.10:FF:000001">
    <property type="entry name" value="Aldehyde dehydrogenase 1"/>
    <property type="match status" value="1"/>
</dbReference>
<dbReference type="STRING" id="1715693.PH7735_00856"/>
<dbReference type="Proteomes" id="UP000051870">
    <property type="component" value="Unassembled WGS sequence"/>
</dbReference>
<protein>
    <submittedName>
        <fullName evidence="5">Aldehyde dehydrogenase PuuC</fullName>
        <ecNumber evidence="5">1.2.1.5</ecNumber>
    </submittedName>
</protein>
<evidence type="ECO:0000259" key="4">
    <source>
        <dbReference type="Pfam" id="PF00171"/>
    </source>
</evidence>
<evidence type="ECO:0000256" key="3">
    <source>
        <dbReference type="ARBA" id="ARBA00023097"/>
    </source>
</evidence>
<dbReference type="Gene3D" id="3.40.309.10">
    <property type="entry name" value="Aldehyde Dehydrogenase, Chain A, domain 2"/>
    <property type="match status" value="1"/>
</dbReference>
<dbReference type="Pfam" id="PF00171">
    <property type="entry name" value="Aldedh"/>
    <property type="match status" value="1"/>
</dbReference>
<feature type="domain" description="Aldehyde dehydrogenase" evidence="4">
    <location>
        <begin position="29"/>
        <end position="491"/>
    </location>
</feature>
<dbReference type="EMBL" id="CYTW01000001">
    <property type="protein sequence ID" value="CUJ88016.1"/>
    <property type="molecule type" value="Genomic_DNA"/>
</dbReference>